<keyword evidence="2 5" id="KW-0690">Ribosome biogenesis</keyword>
<comment type="similarity">
    <text evidence="5">Belongs to the RimM family.</text>
</comment>
<dbReference type="GO" id="GO:0005840">
    <property type="term" value="C:ribosome"/>
    <property type="evidence" value="ECO:0007669"/>
    <property type="project" value="InterPro"/>
</dbReference>
<organism evidence="8 9">
    <name type="scientific">Lysinibacillus odysseyi 34hs-1 = NBRC 100172</name>
    <dbReference type="NCBI Taxonomy" id="1220589"/>
    <lineage>
        <taxon>Bacteria</taxon>
        <taxon>Bacillati</taxon>
        <taxon>Bacillota</taxon>
        <taxon>Bacilli</taxon>
        <taxon>Bacillales</taxon>
        <taxon>Bacillaceae</taxon>
        <taxon>Lysinibacillus</taxon>
    </lineage>
</organism>
<dbReference type="RefSeq" id="WP_036151146.1">
    <property type="nucleotide sequence ID" value="NZ_AVCX01000017.1"/>
</dbReference>
<gene>
    <name evidence="5" type="primary">rimM</name>
    <name evidence="8" type="ORF">CD32_03175</name>
</gene>
<dbReference type="HAMAP" id="MF_00014">
    <property type="entry name" value="Ribosome_mat_RimM"/>
    <property type="match status" value="1"/>
</dbReference>
<evidence type="ECO:0000256" key="1">
    <source>
        <dbReference type="ARBA" id="ARBA00022490"/>
    </source>
</evidence>
<protein>
    <recommendedName>
        <fullName evidence="5">Ribosome maturation factor RimM</fullName>
    </recommendedName>
</protein>
<feature type="domain" description="Ribosome maturation factor RimM PRC barrel" evidence="7">
    <location>
        <begin position="104"/>
        <end position="171"/>
    </location>
</feature>
<dbReference type="STRING" id="1220589.CD32_03175"/>
<dbReference type="InterPro" id="IPR036976">
    <property type="entry name" value="RimM_N_sf"/>
</dbReference>
<evidence type="ECO:0000313" key="9">
    <source>
        <dbReference type="Proteomes" id="UP000030437"/>
    </source>
</evidence>
<dbReference type="SUPFAM" id="SSF50346">
    <property type="entry name" value="PRC-barrel domain"/>
    <property type="match status" value="1"/>
</dbReference>
<evidence type="ECO:0000313" key="8">
    <source>
        <dbReference type="EMBL" id="KGR87568.1"/>
    </source>
</evidence>
<evidence type="ECO:0000256" key="3">
    <source>
        <dbReference type="ARBA" id="ARBA00022552"/>
    </source>
</evidence>
<keyword evidence="9" id="KW-1185">Reference proteome</keyword>
<evidence type="ECO:0000256" key="2">
    <source>
        <dbReference type="ARBA" id="ARBA00022517"/>
    </source>
</evidence>
<dbReference type="PANTHER" id="PTHR33692">
    <property type="entry name" value="RIBOSOME MATURATION FACTOR RIMM"/>
    <property type="match status" value="1"/>
</dbReference>
<comment type="caution">
    <text evidence="8">The sequence shown here is derived from an EMBL/GenBank/DDBJ whole genome shotgun (WGS) entry which is preliminary data.</text>
</comment>
<dbReference type="GO" id="GO:0006364">
    <property type="term" value="P:rRNA processing"/>
    <property type="evidence" value="ECO:0007669"/>
    <property type="project" value="UniProtKB-UniRule"/>
</dbReference>
<comment type="subunit">
    <text evidence="5">Binds ribosomal protein uS19.</text>
</comment>
<dbReference type="InterPro" id="IPR056792">
    <property type="entry name" value="PRC_RimM"/>
</dbReference>
<dbReference type="AlphaFoldDB" id="A0A0A3IXE6"/>
<dbReference type="Gene3D" id="2.40.30.60">
    <property type="entry name" value="RimM"/>
    <property type="match status" value="1"/>
</dbReference>
<dbReference type="NCBIfam" id="TIGR02273">
    <property type="entry name" value="16S_RimM"/>
    <property type="match status" value="1"/>
</dbReference>
<comment type="domain">
    <text evidence="5">The PRC barrel domain binds ribosomal protein uS19.</text>
</comment>
<dbReference type="Pfam" id="PF01782">
    <property type="entry name" value="RimM"/>
    <property type="match status" value="1"/>
</dbReference>
<keyword evidence="4 5" id="KW-0143">Chaperone</keyword>
<sequence>MEWFNVGRIVNTHGIRGEVRVLSTTDFEDIRFAPGSKLAVFKKDEKRPIWVTVQSTRRHKNFILLTFEGLDNINLVEPFKEGLLKVTMDQLAEDELEENEYYHFEIMDCEVFSEEGELIGVVSDILETGANDVWEIKSKGGKKHYIPYIEDVVKEIDVEEKKIVIHLMEGLLS</sequence>
<dbReference type="EMBL" id="JPVP01000046">
    <property type="protein sequence ID" value="KGR87568.1"/>
    <property type="molecule type" value="Genomic_DNA"/>
</dbReference>
<keyword evidence="1 5" id="KW-0963">Cytoplasm</keyword>
<dbReference type="GO" id="GO:0043022">
    <property type="term" value="F:ribosome binding"/>
    <property type="evidence" value="ECO:0007669"/>
    <property type="project" value="InterPro"/>
</dbReference>
<dbReference type="PANTHER" id="PTHR33692:SF1">
    <property type="entry name" value="RIBOSOME MATURATION FACTOR RIMM"/>
    <property type="match status" value="1"/>
</dbReference>
<proteinExistence type="inferred from homology"/>
<evidence type="ECO:0000256" key="4">
    <source>
        <dbReference type="ARBA" id="ARBA00023186"/>
    </source>
</evidence>
<dbReference type="InterPro" id="IPR011033">
    <property type="entry name" value="PRC_barrel-like_sf"/>
</dbReference>
<dbReference type="eggNOG" id="COG0806">
    <property type="taxonomic scope" value="Bacteria"/>
</dbReference>
<dbReference type="GO" id="GO:0042274">
    <property type="term" value="P:ribosomal small subunit biogenesis"/>
    <property type="evidence" value="ECO:0007669"/>
    <property type="project" value="UniProtKB-UniRule"/>
</dbReference>
<dbReference type="InterPro" id="IPR011961">
    <property type="entry name" value="RimM"/>
</dbReference>
<evidence type="ECO:0000256" key="5">
    <source>
        <dbReference type="HAMAP-Rule" id="MF_00014"/>
    </source>
</evidence>
<accession>A0A0A3IXE6</accession>
<comment type="subcellular location">
    <subcellularLocation>
        <location evidence="5">Cytoplasm</location>
    </subcellularLocation>
</comment>
<evidence type="ECO:0000259" key="6">
    <source>
        <dbReference type="Pfam" id="PF01782"/>
    </source>
</evidence>
<dbReference type="OrthoDB" id="9810331at2"/>
<feature type="domain" description="RimM N-terminal" evidence="6">
    <location>
        <begin position="6"/>
        <end position="89"/>
    </location>
</feature>
<dbReference type="GO" id="GO:0005737">
    <property type="term" value="C:cytoplasm"/>
    <property type="evidence" value="ECO:0007669"/>
    <property type="project" value="UniProtKB-SubCell"/>
</dbReference>
<dbReference type="Proteomes" id="UP000030437">
    <property type="component" value="Unassembled WGS sequence"/>
</dbReference>
<keyword evidence="3 5" id="KW-0698">rRNA processing</keyword>
<dbReference type="InterPro" id="IPR009000">
    <property type="entry name" value="Transl_B-barrel_sf"/>
</dbReference>
<dbReference type="Pfam" id="PF24986">
    <property type="entry name" value="PRC_RimM"/>
    <property type="match status" value="1"/>
</dbReference>
<evidence type="ECO:0000259" key="7">
    <source>
        <dbReference type="Pfam" id="PF24986"/>
    </source>
</evidence>
<dbReference type="InterPro" id="IPR002676">
    <property type="entry name" value="RimM_N"/>
</dbReference>
<dbReference type="Gene3D" id="2.30.30.240">
    <property type="entry name" value="PRC-barrel domain"/>
    <property type="match status" value="1"/>
</dbReference>
<name>A0A0A3IXE6_9BACI</name>
<dbReference type="SUPFAM" id="SSF50447">
    <property type="entry name" value="Translation proteins"/>
    <property type="match status" value="1"/>
</dbReference>
<comment type="function">
    <text evidence="5">An accessory protein needed during the final step in the assembly of 30S ribosomal subunit, possibly for assembly of the head region. Essential for efficient processing of 16S rRNA. May be needed both before and after RbfA during the maturation of 16S rRNA. It has affinity for free ribosomal 30S subunits but not for 70S ribosomes.</text>
</comment>
<reference evidence="8 9" key="1">
    <citation type="submission" date="2014-02" db="EMBL/GenBank/DDBJ databases">
        <title>Draft genome sequence of Lysinibacillus odysseyi NBRC 100172.</title>
        <authorList>
            <person name="Zhang F."/>
            <person name="Wang G."/>
            <person name="Zhang L."/>
        </authorList>
    </citation>
    <scope>NUCLEOTIDE SEQUENCE [LARGE SCALE GENOMIC DNA]</scope>
    <source>
        <strain evidence="8 9">NBRC 100172</strain>
    </source>
</reference>